<evidence type="ECO:0000256" key="2">
    <source>
        <dbReference type="SAM" id="MobiDB-lite"/>
    </source>
</evidence>
<gene>
    <name evidence="3" type="ORF">CTEN210_16938</name>
</gene>
<feature type="region of interest" description="Disordered" evidence="2">
    <location>
        <begin position="326"/>
        <end position="363"/>
    </location>
</feature>
<dbReference type="EMBL" id="BLLK01000069">
    <property type="protein sequence ID" value="GFH60462.1"/>
    <property type="molecule type" value="Genomic_DNA"/>
</dbReference>
<dbReference type="Proteomes" id="UP001054902">
    <property type="component" value="Unassembled WGS sequence"/>
</dbReference>
<dbReference type="AlphaFoldDB" id="A0AAD3D9L6"/>
<feature type="compositionally biased region" description="Basic and acidic residues" evidence="2">
    <location>
        <begin position="327"/>
        <end position="337"/>
    </location>
</feature>
<proteinExistence type="predicted"/>
<organism evidence="3 4">
    <name type="scientific">Chaetoceros tenuissimus</name>
    <dbReference type="NCBI Taxonomy" id="426638"/>
    <lineage>
        <taxon>Eukaryota</taxon>
        <taxon>Sar</taxon>
        <taxon>Stramenopiles</taxon>
        <taxon>Ochrophyta</taxon>
        <taxon>Bacillariophyta</taxon>
        <taxon>Coscinodiscophyceae</taxon>
        <taxon>Chaetocerotophycidae</taxon>
        <taxon>Chaetocerotales</taxon>
        <taxon>Chaetocerotaceae</taxon>
        <taxon>Chaetoceros</taxon>
    </lineage>
</organism>
<protein>
    <submittedName>
        <fullName evidence="3">Uncharacterized protein</fullName>
    </submittedName>
</protein>
<comment type="caution">
    <text evidence="3">The sequence shown here is derived from an EMBL/GenBank/DDBJ whole genome shotgun (WGS) entry which is preliminary data.</text>
</comment>
<accession>A0AAD3D9L6</accession>
<evidence type="ECO:0000313" key="3">
    <source>
        <dbReference type="EMBL" id="GFH60462.1"/>
    </source>
</evidence>
<reference evidence="3 4" key="1">
    <citation type="journal article" date="2021" name="Sci. Rep.">
        <title>The genome of the diatom Chaetoceros tenuissimus carries an ancient integrated fragment of an extant virus.</title>
        <authorList>
            <person name="Hongo Y."/>
            <person name="Kimura K."/>
            <person name="Takaki Y."/>
            <person name="Yoshida Y."/>
            <person name="Baba S."/>
            <person name="Kobayashi G."/>
            <person name="Nagasaki K."/>
            <person name="Hano T."/>
            <person name="Tomaru Y."/>
        </authorList>
    </citation>
    <scope>NUCLEOTIDE SEQUENCE [LARGE SCALE GENOMIC DNA]</scope>
    <source>
        <strain evidence="3 4">NIES-3715</strain>
    </source>
</reference>
<feature type="compositionally biased region" description="Basic and acidic residues" evidence="2">
    <location>
        <begin position="346"/>
        <end position="363"/>
    </location>
</feature>
<sequence length="526" mass="59057">MPPLDRICPCRSVQSESAEKTYCQACIRLFLTQRIQEHKTALEERNQARENCAQELQELRSLSVQTPHLSKGPTVKASPQQIIDEYQDRIQMLTKDIELLREECGKKSIALASYSVMQSNRALENENSRNIILESRRRLELLRTSILTGNDDEKMEGNLTSTIEDMVIKVRKKRFQLAIDTFDMFRVDVGSEYDALTVDMLMDVNSENDVPKSDCKSNSQPSSSVNPRFLRLVKQRVPSGIGKVAGLLFPHRGPQQCFSGVLPHNVLMSSLRLIASLTNALARCLSIELPHPIVLSPVAKNMDATRFGITHERLWLKDQTADIIDSVPKKDNSKDDGTNPNITSMKDVENLCSKDEKKKDLPADKVKDEQKINAAVKVSASTSSLMSLVGRSALKALDKVADKVHHSIHIQKSTPTTKKVNAVTLPMDPDSVKLRVQYTTYAIIYESTSTNYGSSTKYKLRPPLPNSDKDLQRQNEEQFTIALQLLQNDIVALCIRSGVPVAMLWPAEAMLLNLHSLRLHIQSDLE</sequence>
<name>A0AAD3D9L6_9STRA</name>
<evidence type="ECO:0000313" key="4">
    <source>
        <dbReference type="Proteomes" id="UP001054902"/>
    </source>
</evidence>
<evidence type="ECO:0000256" key="1">
    <source>
        <dbReference type="SAM" id="Coils"/>
    </source>
</evidence>
<keyword evidence="4" id="KW-1185">Reference proteome</keyword>
<keyword evidence="1" id="KW-0175">Coiled coil</keyword>
<feature type="coiled-coil region" evidence="1">
    <location>
        <begin position="38"/>
        <end position="103"/>
    </location>
</feature>